<feature type="transmembrane region" description="Helical" evidence="7">
    <location>
        <begin position="103"/>
        <end position="121"/>
    </location>
</feature>
<keyword evidence="4" id="KW-1278">Translocase</keyword>
<keyword evidence="5 7" id="KW-1133">Transmembrane helix</keyword>
<dbReference type="PIRSF" id="PIRSF006102">
    <property type="entry name" value="NQR_DE"/>
    <property type="match status" value="1"/>
</dbReference>
<feature type="transmembrane region" description="Helical" evidence="7">
    <location>
        <begin position="48"/>
        <end position="68"/>
    </location>
</feature>
<comment type="caution">
    <text evidence="8">The sequence shown here is derived from an EMBL/GenBank/DDBJ whole genome shotgun (WGS) entry which is preliminary data.</text>
</comment>
<keyword evidence="3 7" id="KW-0812">Transmembrane</keyword>
<dbReference type="EMBL" id="JACONZ010000005">
    <property type="protein sequence ID" value="MBC5582380.1"/>
    <property type="molecule type" value="Genomic_DNA"/>
</dbReference>
<dbReference type="InterPro" id="IPR003667">
    <property type="entry name" value="NqrDE/RnfAE"/>
</dbReference>
<evidence type="ECO:0000256" key="1">
    <source>
        <dbReference type="ARBA" id="ARBA00004127"/>
    </source>
</evidence>
<evidence type="ECO:0000256" key="5">
    <source>
        <dbReference type="ARBA" id="ARBA00022989"/>
    </source>
</evidence>
<dbReference type="PANTHER" id="PTHR30586">
    <property type="entry name" value="ELECTRON TRANSPORT COMPLEX PROTEIN RNFE"/>
    <property type="match status" value="1"/>
</dbReference>
<feature type="transmembrane region" description="Helical" evidence="7">
    <location>
        <begin position="141"/>
        <end position="158"/>
    </location>
</feature>
<dbReference type="GO" id="GO:0005886">
    <property type="term" value="C:plasma membrane"/>
    <property type="evidence" value="ECO:0007669"/>
    <property type="project" value="TreeGrafter"/>
</dbReference>
<evidence type="ECO:0000256" key="6">
    <source>
        <dbReference type="ARBA" id="ARBA00023136"/>
    </source>
</evidence>
<reference evidence="8" key="1">
    <citation type="submission" date="2020-08" db="EMBL/GenBank/DDBJ databases">
        <title>Genome public.</title>
        <authorList>
            <person name="Liu C."/>
            <person name="Sun Q."/>
        </authorList>
    </citation>
    <scope>NUCLEOTIDE SEQUENCE</scope>
    <source>
        <strain evidence="8">BX8</strain>
    </source>
</reference>
<sequence length="215" mass="23837">MKQERSLYYAENMDRLMHRDRFFFNNPVFMQGLGLAPIVVAATNLNNALVLGFAVLLLLTPTRVLAALLSRGNYLRFRGVTYALTAAVLYIGVWFAANALFGVGIQAVGLYLPLLVVEPIIIKRYERPQKERVPTALRKGLITTCGFLLALFLVAALRELLGAGSLFGHPVTVRPALPMAQLTCGGFVLIGILAAFWRWIRNLFKRVVSMEANAK</sequence>
<evidence type="ECO:0000256" key="2">
    <source>
        <dbReference type="ARBA" id="ARBA00022448"/>
    </source>
</evidence>
<accession>A0A923L1Z7</accession>
<organism evidence="8 9">
    <name type="scientific">Anaerofilum hominis</name>
    <dbReference type="NCBI Taxonomy" id="2763016"/>
    <lineage>
        <taxon>Bacteria</taxon>
        <taxon>Bacillati</taxon>
        <taxon>Bacillota</taxon>
        <taxon>Clostridia</taxon>
        <taxon>Eubacteriales</taxon>
        <taxon>Oscillospiraceae</taxon>
        <taxon>Anaerofilum</taxon>
    </lineage>
</organism>
<dbReference type="RefSeq" id="WP_186888743.1">
    <property type="nucleotide sequence ID" value="NZ_JACONZ010000005.1"/>
</dbReference>
<dbReference type="AlphaFoldDB" id="A0A923L1Z7"/>
<keyword evidence="9" id="KW-1185">Reference proteome</keyword>
<keyword evidence="2" id="KW-0813">Transport</keyword>
<feature type="transmembrane region" description="Helical" evidence="7">
    <location>
        <begin position="80"/>
        <end position="97"/>
    </location>
</feature>
<evidence type="ECO:0000256" key="4">
    <source>
        <dbReference type="ARBA" id="ARBA00022967"/>
    </source>
</evidence>
<dbReference type="Pfam" id="PF02508">
    <property type="entry name" value="Rnf-Nqr"/>
    <property type="match status" value="1"/>
</dbReference>
<dbReference type="GO" id="GO:0012505">
    <property type="term" value="C:endomembrane system"/>
    <property type="evidence" value="ECO:0007669"/>
    <property type="project" value="UniProtKB-SubCell"/>
</dbReference>
<comment type="subcellular location">
    <subcellularLocation>
        <location evidence="1">Endomembrane system</location>
        <topology evidence="1">Multi-pass membrane protein</topology>
    </subcellularLocation>
</comment>
<evidence type="ECO:0000256" key="3">
    <source>
        <dbReference type="ARBA" id="ARBA00022692"/>
    </source>
</evidence>
<gene>
    <name evidence="8" type="ORF">H8S23_12775</name>
</gene>
<evidence type="ECO:0000313" key="9">
    <source>
        <dbReference type="Proteomes" id="UP000659630"/>
    </source>
</evidence>
<keyword evidence="6 7" id="KW-0472">Membrane</keyword>
<feature type="transmembrane region" description="Helical" evidence="7">
    <location>
        <begin position="21"/>
        <end position="42"/>
    </location>
</feature>
<dbReference type="Proteomes" id="UP000659630">
    <property type="component" value="Unassembled WGS sequence"/>
</dbReference>
<protein>
    <submittedName>
        <fullName evidence="8">Electron transporter RnfE</fullName>
    </submittedName>
</protein>
<feature type="transmembrane region" description="Helical" evidence="7">
    <location>
        <begin position="178"/>
        <end position="200"/>
    </location>
</feature>
<proteinExistence type="predicted"/>
<evidence type="ECO:0000313" key="8">
    <source>
        <dbReference type="EMBL" id="MBC5582380.1"/>
    </source>
</evidence>
<name>A0A923L1Z7_9FIRM</name>
<dbReference type="PANTHER" id="PTHR30586:SF0">
    <property type="entry name" value="ION-TRANSLOCATING OXIDOREDUCTASE COMPLEX SUBUNIT E"/>
    <property type="match status" value="1"/>
</dbReference>
<evidence type="ECO:0000256" key="7">
    <source>
        <dbReference type="SAM" id="Phobius"/>
    </source>
</evidence>